<keyword evidence="8" id="KW-1133">Transmembrane helix</keyword>
<dbReference type="PANTHER" id="PTHR43047">
    <property type="entry name" value="TWO-COMPONENT HISTIDINE PROTEIN KINASE"/>
    <property type="match status" value="1"/>
</dbReference>
<dbReference type="Pfam" id="PF00512">
    <property type="entry name" value="HisKA"/>
    <property type="match status" value="1"/>
</dbReference>
<sequence length="749" mass="82611">MTSAQFNRRLYPECHISDSMRHWPVVIASLHLLFCFTCLIWSNAVAAQTAPDQNLVLTDAERHWISEHPVIRLGADPDYPPFEFFDNRGLYGGIASDYLKIIEAQTGLKILTPVNQPWPETMLQARAKQVDLLAAVGKSEERESFLVFSEPFQNYRRVILMHEDAPPINGIQDLTGQRVGALRESTDPDFLAINAPGVEVVLFDSYDEALLALSQESVDAIVGNGMSAVFTSRQLGLIDVNIAAPASFTQYSLHFAARNDWPELISIINKVLATIPLAERNEIQRKWSLVSATGMPDYSLIWKTALALLPFLLFAFAWAYHAKVQQRRLERVQAQLKTATQKSDSANKAKSTFLANMSHEMRTPLTGIIGFLGLILEEKPGNVIREHAELSMDSAKNLLQLINDILDLARLESGVTVANPGPICLDALLRSVVSAMRPLATEKGLALEFSQEGMGPSLVKQDDKLLRQILVNLVGNAIKFTREGKVSVTLTYLKSDRPGLCCYRIDVIDTGVGIEGEDLARLTKRFEQVHSLAVNNSSGTGLGLAICDELVRLLGGSFSFESEFGTGSTFSVKLYSPYVADKPDDDVVSGNKVSQDAGSAGDSIEGARIYLADDNAIIRTLVEKMLAPHGVEVSSFSDGQALFEAMQKEAYDNQQPGCDLILMDIHMPEMDGLEAQRQIRKLGPAFDHLPIIALTANAIKGEREIYLSEGMDGYVSKPIDPEHFLRTLRHFLQIHAFTPGNHCTTPQSC</sequence>
<keyword evidence="8" id="KW-0812">Transmembrane</keyword>
<dbReference type="CDD" id="cd01007">
    <property type="entry name" value="PBP2_BvgS_HisK_like"/>
    <property type="match status" value="1"/>
</dbReference>
<keyword evidence="3 6" id="KW-0597">Phosphoprotein</keyword>
<organism evidence="11 12">
    <name type="scientific">Kordiimonas lacus</name>
    <dbReference type="NCBI Taxonomy" id="637679"/>
    <lineage>
        <taxon>Bacteria</taxon>
        <taxon>Pseudomonadati</taxon>
        <taxon>Pseudomonadota</taxon>
        <taxon>Alphaproteobacteria</taxon>
        <taxon>Kordiimonadales</taxon>
        <taxon>Kordiimonadaceae</taxon>
        <taxon>Kordiimonas</taxon>
    </lineage>
</organism>
<dbReference type="Pfam" id="PF02518">
    <property type="entry name" value="HATPase_c"/>
    <property type="match status" value="1"/>
</dbReference>
<dbReference type="InterPro" id="IPR036097">
    <property type="entry name" value="HisK_dim/P_sf"/>
</dbReference>
<dbReference type="Pfam" id="PF00497">
    <property type="entry name" value="SBP_bac_3"/>
    <property type="match status" value="1"/>
</dbReference>
<dbReference type="EMBL" id="FNAK01000001">
    <property type="protein sequence ID" value="SDD23263.1"/>
    <property type="molecule type" value="Genomic_DNA"/>
</dbReference>
<dbReference type="Gene3D" id="3.40.190.10">
    <property type="entry name" value="Periplasmic binding protein-like II"/>
    <property type="match status" value="2"/>
</dbReference>
<dbReference type="SMART" id="SM00388">
    <property type="entry name" value="HisKA"/>
    <property type="match status" value="1"/>
</dbReference>
<dbReference type="SUPFAM" id="SSF52172">
    <property type="entry name" value="CheY-like"/>
    <property type="match status" value="1"/>
</dbReference>
<dbReference type="GO" id="GO:0005886">
    <property type="term" value="C:plasma membrane"/>
    <property type="evidence" value="ECO:0007669"/>
    <property type="project" value="TreeGrafter"/>
</dbReference>
<accession>A0A1G6T2R6</accession>
<evidence type="ECO:0000256" key="5">
    <source>
        <dbReference type="ARBA" id="ARBA00022777"/>
    </source>
</evidence>
<dbReference type="InterPro" id="IPR005467">
    <property type="entry name" value="His_kinase_dom"/>
</dbReference>
<dbReference type="CDD" id="cd17546">
    <property type="entry name" value="REC_hyHK_CKI1_RcsC-like"/>
    <property type="match status" value="1"/>
</dbReference>
<dbReference type="GO" id="GO:0000155">
    <property type="term" value="F:phosphorelay sensor kinase activity"/>
    <property type="evidence" value="ECO:0007669"/>
    <property type="project" value="InterPro"/>
</dbReference>
<dbReference type="GO" id="GO:0009927">
    <property type="term" value="F:histidine phosphotransfer kinase activity"/>
    <property type="evidence" value="ECO:0007669"/>
    <property type="project" value="TreeGrafter"/>
</dbReference>
<dbReference type="InterPro" id="IPR011006">
    <property type="entry name" value="CheY-like_superfamily"/>
</dbReference>
<feature type="domain" description="Response regulatory" evidence="10">
    <location>
        <begin position="608"/>
        <end position="732"/>
    </location>
</feature>
<evidence type="ECO:0000256" key="7">
    <source>
        <dbReference type="SAM" id="Coils"/>
    </source>
</evidence>
<feature type="modified residue" description="4-aspartylphosphate" evidence="6">
    <location>
        <position position="664"/>
    </location>
</feature>
<keyword evidence="12" id="KW-1185">Reference proteome</keyword>
<dbReference type="Pfam" id="PF00072">
    <property type="entry name" value="Response_reg"/>
    <property type="match status" value="1"/>
</dbReference>
<dbReference type="InterPro" id="IPR004358">
    <property type="entry name" value="Sig_transdc_His_kin-like_C"/>
</dbReference>
<name>A0A1G6T2R6_9PROT</name>
<dbReference type="OrthoDB" id="9801651at2"/>
<dbReference type="InterPro" id="IPR003594">
    <property type="entry name" value="HATPase_dom"/>
</dbReference>
<dbReference type="PANTHER" id="PTHR43047:SF72">
    <property type="entry name" value="OSMOSENSING HISTIDINE PROTEIN KINASE SLN1"/>
    <property type="match status" value="1"/>
</dbReference>
<dbReference type="InterPro" id="IPR003661">
    <property type="entry name" value="HisK_dim/P_dom"/>
</dbReference>
<dbReference type="InterPro" id="IPR036890">
    <property type="entry name" value="HATPase_C_sf"/>
</dbReference>
<keyword evidence="8" id="KW-0472">Membrane</keyword>
<feature type="transmembrane region" description="Helical" evidence="8">
    <location>
        <begin position="300"/>
        <end position="321"/>
    </location>
</feature>
<evidence type="ECO:0000256" key="3">
    <source>
        <dbReference type="ARBA" id="ARBA00022553"/>
    </source>
</evidence>
<evidence type="ECO:0000313" key="11">
    <source>
        <dbReference type="EMBL" id="SDD23263.1"/>
    </source>
</evidence>
<dbReference type="AlphaFoldDB" id="A0A1G6T2R6"/>
<keyword evidence="7" id="KW-0175">Coiled coil</keyword>
<dbReference type="SUPFAM" id="SSF55874">
    <property type="entry name" value="ATPase domain of HSP90 chaperone/DNA topoisomerase II/histidine kinase"/>
    <property type="match status" value="1"/>
</dbReference>
<evidence type="ECO:0000256" key="2">
    <source>
        <dbReference type="ARBA" id="ARBA00012438"/>
    </source>
</evidence>
<protein>
    <recommendedName>
        <fullName evidence="2">histidine kinase</fullName>
        <ecNumber evidence="2">2.7.13.3</ecNumber>
    </recommendedName>
</protein>
<dbReference type="SUPFAM" id="SSF47384">
    <property type="entry name" value="Homodimeric domain of signal transducing histidine kinase"/>
    <property type="match status" value="1"/>
</dbReference>
<evidence type="ECO:0000256" key="4">
    <source>
        <dbReference type="ARBA" id="ARBA00022679"/>
    </source>
</evidence>
<dbReference type="CDD" id="cd16922">
    <property type="entry name" value="HATPase_EvgS-ArcB-TorS-like"/>
    <property type="match status" value="1"/>
</dbReference>
<dbReference type="Gene3D" id="3.30.565.10">
    <property type="entry name" value="Histidine kinase-like ATPase, C-terminal domain"/>
    <property type="match status" value="1"/>
</dbReference>
<gene>
    <name evidence="11" type="ORF">SAMN04488071_0090</name>
</gene>
<dbReference type="EC" id="2.7.13.3" evidence="2"/>
<dbReference type="SUPFAM" id="SSF53850">
    <property type="entry name" value="Periplasmic binding protein-like II"/>
    <property type="match status" value="1"/>
</dbReference>
<evidence type="ECO:0000256" key="8">
    <source>
        <dbReference type="SAM" id="Phobius"/>
    </source>
</evidence>
<dbReference type="Proteomes" id="UP000183685">
    <property type="component" value="Unassembled WGS sequence"/>
</dbReference>
<dbReference type="InterPro" id="IPR001638">
    <property type="entry name" value="Solute-binding_3/MltF_N"/>
</dbReference>
<dbReference type="PROSITE" id="PS50109">
    <property type="entry name" value="HIS_KIN"/>
    <property type="match status" value="1"/>
</dbReference>
<evidence type="ECO:0000259" key="10">
    <source>
        <dbReference type="PROSITE" id="PS50110"/>
    </source>
</evidence>
<dbReference type="SMART" id="SM00062">
    <property type="entry name" value="PBPb"/>
    <property type="match status" value="1"/>
</dbReference>
<dbReference type="PRINTS" id="PR00344">
    <property type="entry name" value="BCTRLSENSOR"/>
</dbReference>
<evidence type="ECO:0000256" key="1">
    <source>
        <dbReference type="ARBA" id="ARBA00000085"/>
    </source>
</evidence>
<dbReference type="Gene3D" id="1.10.287.130">
    <property type="match status" value="1"/>
</dbReference>
<reference evidence="11 12" key="1">
    <citation type="submission" date="2016-10" db="EMBL/GenBank/DDBJ databases">
        <authorList>
            <person name="de Groot N.N."/>
        </authorList>
    </citation>
    <scope>NUCLEOTIDE SEQUENCE [LARGE SCALE GENOMIC DNA]</scope>
    <source>
        <strain evidence="11 12">CGMCC 1.9109</strain>
    </source>
</reference>
<dbReference type="CDD" id="cd00082">
    <property type="entry name" value="HisKA"/>
    <property type="match status" value="1"/>
</dbReference>
<proteinExistence type="predicted"/>
<feature type="domain" description="Histidine kinase" evidence="9">
    <location>
        <begin position="356"/>
        <end position="578"/>
    </location>
</feature>
<keyword evidence="4" id="KW-0808">Transferase</keyword>
<evidence type="ECO:0000313" key="12">
    <source>
        <dbReference type="Proteomes" id="UP000183685"/>
    </source>
</evidence>
<dbReference type="InterPro" id="IPR001789">
    <property type="entry name" value="Sig_transdc_resp-reg_receiver"/>
</dbReference>
<evidence type="ECO:0000256" key="6">
    <source>
        <dbReference type="PROSITE-ProRule" id="PRU00169"/>
    </source>
</evidence>
<evidence type="ECO:0000259" key="9">
    <source>
        <dbReference type="PROSITE" id="PS50109"/>
    </source>
</evidence>
<dbReference type="STRING" id="637679.GCA_001550055_00798"/>
<dbReference type="PROSITE" id="PS50110">
    <property type="entry name" value="RESPONSE_REGULATORY"/>
    <property type="match status" value="1"/>
</dbReference>
<dbReference type="SMART" id="SM00448">
    <property type="entry name" value="REC"/>
    <property type="match status" value="1"/>
</dbReference>
<dbReference type="Gene3D" id="3.40.50.2300">
    <property type="match status" value="1"/>
</dbReference>
<keyword evidence="5 11" id="KW-0418">Kinase</keyword>
<dbReference type="SMART" id="SM00387">
    <property type="entry name" value="HATPase_c"/>
    <property type="match status" value="1"/>
</dbReference>
<comment type="catalytic activity">
    <reaction evidence="1">
        <text>ATP + protein L-histidine = ADP + protein N-phospho-L-histidine.</text>
        <dbReference type="EC" id="2.7.13.3"/>
    </reaction>
</comment>
<feature type="coiled-coil region" evidence="7">
    <location>
        <begin position="322"/>
        <end position="349"/>
    </location>
</feature>